<gene>
    <name evidence="2" type="ORF">SDC9_117232</name>
</gene>
<reference evidence="2" key="1">
    <citation type="submission" date="2019-08" db="EMBL/GenBank/DDBJ databases">
        <authorList>
            <person name="Kucharzyk K."/>
            <person name="Murdoch R.W."/>
            <person name="Higgins S."/>
            <person name="Loffler F."/>
        </authorList>
    </citation>
    <scope>NUCLEOTIDE SEQUENCE</scope>
</reference>
<dbReference type="AlphaFoldDB" id="A0A645BYN5"/>
<feature type="region of interest" description="Disordered" evidence="1">
    <location>
        <begin position="176"/>
        <end position="199"/>
    </location>
</feature>
<dbReference type="EMBL" id="VSSQ01023383">
    <property type="protein sequence ID" value="MPM70277.1"/>
    <property type="molecule type" value="Genomic_DNA"/>
</dbReference>
<comment type="caution">
    <text evidence="2">The sequence shown here is derived from an EMBL/GenBank/DDBJ whole genome shotgun (WGS) entry which is preliminary data.</text>
</comment>
<evidence type="ECO:0000313" key="2">
    <source>
        <dbReference type="EMBL" id="MPM70277.1"/>
    </source>
</evidence>
<evidence type="ECO:0000256" key="1">
    <source>
        <dbReference type="SAM" id="MobiDB-lite"/>
    </source>
</evidence>
<accession>A0A645BYN5</accession>
<organism evidence="2">
    <name type="scientific">bioreactor metagenome</name>
    <dbReference type="NCBI Taxonomy" id="1076179"/>
    <lineage>
        <taxon>unclassified sequences</taxon>
        <taxon>metagenomes</taxon>
        <taxon>ecological metagenomes</taxon>
    </lineage>
</organism>
<protein>
    <submittedName>
        <fullName evidence="2">Uncharacterized protein</fullName>
    </submittedName>
</protein>
<sequence length="199" mass="21383">MLLAREKRAPGSLDESLRVVRMLSLGQTHWVHEKGANDGRIKALVVQHHHGVVEARLGVHHVAAGGGLPLDLAHIGRHIAQTVHAGQIVVAECGNGATKVVELQARCVGTLHRKLQQLGLLEDTQHQLAVPDVVVGEGGLVFLKSPLDLRHLVVFIPDVLAFAKKLLRDVLKAERGEAPDGSPERFNAVDNRPAGHGGE</sequence>
<proteinExistence type="predicted"/>
<name>A0A645BYN5_9ZZZZ</name>